<keyword evidence="2" id="KW-0732">Signal</keyword>
<evidence type="ECO:0000256" key="1">
    <source>
        <dbReference type="SAM" id="MobiDB-lite"/>
    </source>
</evidence>
<dbReference type="EMBL" id="FZMO01000445">
    <property type="protein sequence ID" value="SNQ50690.1"/>
    <property type="molecule type" value="Genomic_DNA"/>
</dbReference>
<feature type="signal peptide" evidence="2">
    <location>
        <begin position="1"/>
        <end position="38"/>
    </location>
</feature>
<feature type="compositionally biased region" description="Basic and acidic residues" evidence="1">
    <location>
        <begin position="45"/>
        <end position="54"/>
    </location>
</feature>
<name>A0A2I2KYG1_9ACTN</name>
<feature type="region of interest" description="Disordered" evidence="1">
    <location>
        <begin position="31"/>
        <end position="60"/>
    </location>
</feature>
<dbReference type="Proteomes" id="UP000234331">
    <property type="component" value="Unassembled WGS sequence"/>
</dbReference>
<keyword evidence="4" id="KW-1185">Reference proteome</keyword>
<feature type="chain" id="PRO_5014126884" evidence="2">
    <location>
        <begin position="39"/>
        <end position="142"/>
    </location>
</feature>
<dbReference type="AlphaFoldDB" id="A0A2I2KYG1"/>
<sequence length="142" mass="14810">MDQRGGQCQRGHGTQALAATAFALAAATSGSLAGPASAATTASWRRREQPDHYASKALPPTDGMALTVEFSKDGQRAHVTEGGPGTVNDDGVAATEKAVSGTWHTVFPDVLAPRRRLRALMPANLADVSEPRNGYGFRATPP</sequence>
<accession>A0A2I2KYG1</accession>
<evidence type="ECO:0000313" key="4">
    <source>
        <dbReference type="Proteomes" id="UP000234331"/>
    </source>
</evidence>
<feature type="compositionally biased region" description="Low complexity" evidence="1">
    <location>
        <begin position="31"/>
        <end position="43"/>
    </location>
</feature>
<proteinExistence type="predicted"/>
<organism evidence="3 4">
    <name type="scientific">Frankia canadensis</name>
    <dbReference type="NCBI Taxonomy" id="1836972"/>
    <lineage>
        <taxon>Bacteria</taxon>
        <taxon>Bacillati</taxon>
        <taxon>Actinomycetota</taxon>
        <taxon>Actinomycetes</taxon>
        <taxon>Frankiales</taxon>
        <taxon>Frankiaceae</taxon>
        <taxon>Frankia</taxon>
    </lineage>
</organism>
<protein>
    <submittedName>
        <fullName evidence="3">Uncharacterized protein</fullName>
    </submittedName>
</protein>
<dbReference type="OrthoDB" id="9774579at2"/>
<gene>
    <name evidence="3" type="ORF">FRACA_50078</name>
</gene>
<dbReference type="RefSeq" id="WP_101834119.1">
    <property type="nucleotide sequence ID" value="NZ_FZMO01000445.1"/>
</dbReference>
<evidence type="ECO:0000313" key="3">
    <source>
        <dbReference type="EMBL" id="SNQ50690.1"/>
    </source>
</evidence>
<reference evidence="3 4" key="1">
    <citation type="submission" date="2017-06" db="EMBL/GenBank/DDBJ databases">
        <authorList>
            <person name="Kim H.J."/>
            <person name="Triplett B.A."/>
        </authorList>
    </citation>
    <scope>NUCLEOTIDE SEQUENCE [LARGE SCALE GENOMIC DNA]</scope>
    <source>
        <strain evidence="3">FRACA_ARgP5</strain>
    </source>
</reference>
<evidence type="ECO:0000256" key="2">
    <source>
        <dbReference type="SAM" id="SignalP"/>
    </source>
</evidence>